<name>A0ABV2AHS0_9EUKA</name>
<dbReference type="Pfam" id="PF01633">
    <property type="entry name" value="Choline_kinase"/>
    <property type="match status" value="1"/>
</dbReference>
<comment type="caution">
    <text evidence="4">The sequence shown here is derived from an EMBL/GenBank/DDBJ whole genome shotgun (WGS) entry which is preliminary data.</text>
</comment>
<evidence type="ECO:0000256" key="1">
    <source>
        <dbReference type="ARBA" id="ARBA00037883"/>
    </source>
</evidence>
<dbReference type="InterPro" id="IPR011009">
    <property type="entry name" value="Kinase-like_dom_sf"/>
</dbReference>
<protein>
    <recommendedName>
        <fullName evidence="3">ethanolamine kinase</fullName>
        <ecNumber evidence="3">2.7.1.82</ecNumber>
    </recommendedName>
</protein>
<evidence type="ECO:0000313" key="5">
    <source>
        <dbReference type="Proteomes" id="UP001439008"/>
    </source>
</evidence>
<dbReference type="SUPFAM" id="SSF56112">
    <property type="entry name" value="Protein kinase-like (PK-like)"/>
    <property type="match status" value="1"/>
</dbReference>
<dbReference type="Proteomes" id="UP001439008">
    <property type="component" value="Unassembled WGS sequence"/>
</dbReference>
<evidence type="ECO:0000256" key="3">
    <source>
        <dbReference type="ARBA" id="ARBA00038874"/>
    </source>
</evidence>
<reference evidence="4 5" key="1">
    <citation type="journal article" date="2024" name="BMC Biol.">
        <title>Comparative genomics of Ascetosporea gives new insight into the evolutionary basis for animal parasitism in Rhizaria.</title>
        <authorList>
            <person name="Hiltunen Thoren M."/>
            <person name="Onut-Brannstrom I."/>
            <person name="Alfjorden A."/>
            <person name="Peckova H."/>
            <person name="Swords F."/>
            <person name="Hooper C."/>
            <person name="Holzer A.S."/>
            <person name="Bass D."/>
            <person name="Burki F."/>
        </authorList>
    </citation>
    <scope>NUCLEOTIDE SEQUENCE [LARGE SCALE GENOMIC DNA]</scope>
    <source>
        <strain evidence="4">20-A016</strain>
    </source>
</reference>
<proteinExistence type="inferred from homology"/>
<dbReference type="EMBL" id="JBDODL010000156">
    <property type="protein sequence ID" value="MES1918923.1"/>
    <property type="molecule type" value="Genomic_DNA"/>
</dbReference>
<comment type="pathway">
    <text evidence="1">Phospholipid metabolism; phosphatidylethanolamine biosynthesis; phosphatidylethanolamine from ethanolamine: step 1/3.</text>
</comment>
<dbReference type="Gene3D" id="3.30.200.20">
    <property type="entry name" value="Phosphorylase Kinase, domain 1"/>
    <property type="match status" value="1"/>
</dbReference>
<organism evidence="4 5">
    <name type="scientific">Bonamia ostreae</name>
    <dbReference type="NCBI Taxonomy" id="126728"/>
    <lineage>
        <taxon>Eukaryota</taxon>
        <taxon>Sar</taxon>
        <taxon>Rhizaria</taxon>
        <taxon>Endomyxa</taxon>
        <taxon>Ascetosporea</taxon>
        <taxon>Haplosporida</taxon>
        <taxon>Bonamia</taxon>
    </lineage>
</organism>
<keyword evidence="5" id="KW-1185">Reference proteome</keyword>
<accession>A0ABV2AHS0</accession>
<dbReference type="EC" id="2.7.1.82" evidence="3"/>
<evidence type="ECO:0000313" key="4">
    <source>
        <dbReference type="EMBL" id="MES1918923.1"/>
    </source>
</evidence>
<sequence>MKCSMSIKPISKVLIRIYGGSHKDAEQTAKERLEEKNRFALIASQGLGPDFYFDFGDGRLEEFVDGRIAKMEEMADLKFCQEIARQIARFHLIKGVTRQSTSSFQKHVKGFLWVIRRRSCGDLKSLDIDSEGSFSCF</sequence>
<gene>
    <name evidence="4" type="ORF">MHBO_000813</name>
</gene>
<dbReference type="PANTHER" id="PTHR22603">
    <property type="entry name" value="CHOLINE/ETHANOALAMINE KINASE"/>
    <property type="match status" value="1"/>
</dbReference>
<evidence type="ECO:0000256" key="2">
    <source>
        <dbReference type="ARBA" id="ARBA00038211"/>
    </source>
</evidence>
<comment type="similarity">
    <text evidence="2">Belongs to the choline/ethanolamine kinase family.</text>
</comment>
<dbReference type="PANTHER" id="PTHR22603:SF66">
    <property type="entry name" value="ETHANOLAMINE KINASE"/>
    <property type="match status" value="1"/>
</dbReference>